<dbReference type="GO" id="GO:0003700">
    <property type="term" value="F:DNA-binding transcription factor activity"/>
    <property type="evidence" value="ECO:0007669"/>
    <property type="project" value="InterPro"/>
</dbReference>
<dbReference type="SUPFAM" id="SSF46785">
    <property type="entry name" value="Winged helix' DNA-binding domain"/>
    <property type="match status" value="1"/>
</dbReference>
<evidence type="ECO:0000313" key="3">
    <source>
        <dbReference type="Proteomes" id="UP000199413"/>
    </source>
</evidence>
<dbReference type="Proteomes" id="UP000199413">
    <property type="component" value="Unassembled WGS sequence"/>
</dbReference>
<name>A0A1C6SSP6_9ACTN</name>
<keyword evidence="3" id="KW-1185">Reference proteome</keyword>
<organism evidence="2 3">
    <name type="scientific">Micromonospora rhizosphaerae</name>
    <dbReference type="NCBI Taxonomy" id="568872"/>
    <lineage>
        <taxon>Bacteria</taxon>
        <taxon>Bacillati</taxon>
        <taxon>Actinomycetota</taxon>
        <taxon>Actinomycetes</taxon>
        <taxon>Micromonosporales</taxon>
        <taxon>Micromonosporaceae</taxon>
        <taxon>Micromonospora</taxon>
    </lineage>
</organism>
<feature type="domain" description="HTH marR-type" evidence="1">
    <location>
        <begin position="48"/>
        <end position="93"/>
    </location>
</feature>
<dbReference type="RefSeq" id="WP_091343991.1">
    <property type="nucleotide sequence ID" value="NZ_FMHV01000002.1"/>
</dbReference>
<sequence>MTATPDREALGTLLRHVLELLDGDVAAVYTDRGLADYRPRFSPLVRVLVADGPLAIRDLAARVGVTHSAASQTVAQMARAGLVSLAPGADARQRIVHLTDRAHELLPVIEAEWAATTTAIRQLDEELPVPLADELYAVLAALRRHPLRDRIADTGLASAGPAADEAAAASEIA</sequence>
<dbReference type="OrthoDB" id="3211876at2"/>
<reference evidence="3" key="1">
    <citation type="submission" date="2016-06" db="EMBL/GenBank/DDBJ databases">
        <authorList>
            <person name="Varghese N."/>
            <person name="Submissions Spin"/>
        </authorList>
    </citation>
    <scope>NUCLEOTIDE SEQUENCE [LARGE SCALE GENOMIC DNA]</scope>
    <source>
        <strain evidence="3">DSM 45431</strain>
    </source>
</reference>
<evidence type="ECO:0000313" key="2">
    <source>
        <dbReference type="EMBL" id="SCL32283.1"/>
    </source>
</evidence>
<dbReference type="Gene3D" id="1.10.10.10">
    <property type="entry name" value="Winged helix-like DNA-binding domain superfamily/Winged helix DNA-binding domain"/>
    <property type="match status" value="1"/>
</dbReference>
<dbReference type="InterPro" id="IPR036388">
    <property type="entry name" value="WH-like_DNA-bd_sf"/>
</dbReference>
<accession>A0A1C6SSP6</accession>
<evidence type="ECO:0000259" key="1">
    <source>
        <dbReference type="Pfam" id="PF12802"/>
    </source>
</evidence>
<proteinExistence type="predicted"/>
<dbReference type="AlphaFoldDB" id="A0A1C6SSP6"/>
<dbReference type="STRING" id="568872.GA0070624_4436"/>
<dbReference type="Pfam" id="PF12802">
    <property type="entry name" value="MarR_2"/>
    <property type="match status" value="1"/>
</dbReference>
<protein>
    <submittedName>
        <fullName evidence="2">MarR family protein</fullName>
    </submittedName>
</protein>
<dbReference type="EMBL" id="FMHV01000002">
    <property type="protein sequence ID" value="SCL32283.1"/>
    <property type="molecule type" value="Genomic_DNA"/>
</dbReference>
<dbReference type="InterPro" id="IPR036390">
    <property type="entry name" value="WH_DNA-bd_sf"/>
</dbReference>
<dbReference type="InterPro" id="IPR000835">
    <property type="entry name" value="HTH_MarR-typ"/>
</dbReference>
<gene>
    <name evidence="2" type="ORF">GA0070624_4436</name>
</gene>